<evidence type="ECO:0000313" key="12">
    <source>
        <dbReference type="EMBL" id="EGG21782.1"/>
    </source>
</evidence>
<accession>F4PU14</accession>
<evidence type="ECO:0000256" key="1">
    <source>
        <dbReference type="ARBA" id="ARBA00004477"/>
    </source>
</evidence>
<feature type="transmembrane region" description="Helical" evidence="11">
    <location>
        <begin position="308"/>
        <end position="328"/>
    </location>
</feature>
<keyword evidence="7" id="KW-0256">Endoplasmic reticulum</keyword>
<feature type="transmembrane region" description="Helical" evidence="11">
    <location>
        <begin position="140"/>
        <end position="161"/>
    </location>
</feature>
<feature type="transmembrane region" description="Helical" evidence="11">
    <location>
        <begin position="190"/>
        <end position="209"/>
    </location>
</feature>
<feature type="transmembrane region" description="Helical" evidence="11">
    <location>
        <begin position="539"/>
        <end position="559"/>
    </location>
</feature>
<dbReference type="PANTHER" id="PTHR13205">
    <property type="entry name" value="TRANSMEMBRANE PROTEIN 15-RELATED"/>
    <property type="match status" value="1"/>
</dbReference>
<dbReference type="GO" id="GO:0004168">
    <property type="term" value="F:dolichol kinase activity"/>
    <property type="evidence" value="ECO:0007669"/>
    <property type="project" value="UniProtKB-EC"/>
</dbReference>
<dbReference type="GO" id="GO:0005789">
    <property type="term" value="C:endoplasmic reticulum membrane"/>
    <property type="evidence" value="ECO:0007669"/>
    <property type="project" value="UniProtKB-SubCell"/>
</dbReference>
<dbReference type="GeneID" id="14873174"/>
<feature type="transmembrane region" description="Helical" evidence="11">
    <location>
        <begin position="221"/>
        <end position="240"/>
    </location>
</feature>
<sequence length="638" mass="70716">MKRETVELGLIVISSLLVYWSHHRDESSSSSSSIKKLFNDDDDRLKRIQDQQQQRYIDGPLSSLSELIFFVINIGLVILSSYIKEPIFNHVLTKSTRTEKGLDQGLPLALSLLPMVYTSIKSSNLGMVSSSYSIPSHIFSTIVTVQHLLLASYLASVTLLFVILKKKYLHLILISLLIIVIDYTTFGIEAMIFVIGYNILFIILFKAILNYFQTSFTFGEASIISQLISSLSIPSIFYLYDQWDHVNPWPGSGGGGVKELEFMTDNLQVIKVAIVVLIIGAILIGIVTSRLTTFIRNNALIQQSNTMFSLHVLLFYTIALFMIFGVYYPLLYHLIGQNIFLWLQTYLIPESLEMLYQSSVGNRITVIACWIGLLFVTILFFSPPSSNNNNSTSISTSTSTSTSTSKKSTSSSSSSTSTSSTTNNQQQQQQQQQPNIILRKYFHLLAIIMFLPGILMERTFMSLSFGVSISALILIEILKYGRVPPMGKYIAGYMDAFLDARDSGVITLTHIYLLLGCSIPVVIPFYLDISFSTTKPLLSIFSGLLTIGVGDSAASYFGVRYGRTKMFGTSKSLQGTIGGITCTVLACLVLLPFIGIPFTLSTLVHIIITSTLCCLIEASTTQIDNLVLPLVCLSLLNI</sequence>
<feature type="transmembrane region" description="Helical" evidence="11">
    <location>
        <begin position="67"/>
        <end position="83"/>
    </location>
</feature>
<dbReference type="OMA" id="KCKMYSF"/>
<name>F4PU14_CACFS</name>
<feature type="transmembrane region" description="Helical" evidence="11">
    <location>
        <begin position="269"/>
        <end position="287"/>
    </location>
</feature>
<dbReference type="EC" id="2.7.1.108" evidence="3"/>
<keyword evidence="13" id="KW-1185">Reference proteome</keyword>
<feature type="transmembrane region" description="Helical" evidence="11">
    <location>
        <begin position="168"/>
        <end position="184"/>
    </location>
</feature>
<dbReference type="OrthoDB" id="377083at2759"/>
<evidence type="ECO:0000256" key="9">
    <source>
        <dbReference type="ARBA" id="ARBA00023136"/>
    </source>
</evidence>
<keyword evidence="8 11" id="KW-1133">Transmembrane helix</keyword>
<dbReference type="AlphaFoldDB" id="F4PU14"/>
<organism evidence="12 13">
    <name type="scientific">Cavenderia fasciculata</name>
    <name type="common">Slime mold</name>
    <name type="synonym">Dictyostelium fasciculatum</name>
    <dbReference type="NCBI Taxonomy" id="261658"/>
    <lineage>
        <taxon>Eukaryota</taxon>
        <taxon>Amoebozoa</taxon>
        <taxon>Evosea</taxon>
        <taxon>Eumycetozoa</taxon>
        <taxon>Dictyostelia</taxon>
        <taxon>Acytosteliales</taxon>
        <taxon>Cavenderiaceae</taxon>
        <taxon>Cavenderia</taxon>
    </lineage>
</organism>
<keyword evidence="6" id="KW-0418">Kinase</keyword>
<evidence type="ECO:0000256" key="2">
    <source>
        <dbReference type="ARBA" id="ARBA00010794"/>
    </source>
</evidence>
<comment type="subcellular location">
    <subcellularLocation>
        <location evidence="1">Endoplasmic reticulum membrane</location>
        <topology evidence="1">Multi-pass membrane protein</topology>
    </subcellularLocation>
</comment>
<feature type="transmembrane region" description="Helical" evidence="11">
    <location>
        <begin position="360"/>
        <end position="381"/>
    </location>
</feature>
<evidence type="ECO:0000256" key="7">
    <source>
        <dbReference type="ARBA" id="ARBA00022824"/>
    </source>
</evidence>
<evidence type="ECO:0000256" key="10">
    <source>
        <dbReference type="SAM" id="MobiDB-lite"/>
    </source>
</evidence>
<feature type="transmembrane region" description="Helical" evidence="11">
    <location>
        <begin position="436"/>
        <end position="454"/>
    </location>
</feature>
<dbReference type="GO" id="GO:0043048">
    <property type="term" value="P:dolichyl monophosphate biosynthetic process"/>
    <property type="evidence" value="ECO:0007669"/>
    <property type="project" value="TreeGrafter"/>
</dbReference>
<dbReference type="RefSeq" id="XP_004359632.1">
    <property type="nucleotide sequence ID" value="XM_004359575.1"/>
</dbReference>
<dbReference type="PANTHER" id="PTHR13205:SF15">
    <property type="entry name" value="DOLICHOL KINASE"/>
    <property type="match status" value="1"/>
</dbReference>
<dbReference type="KEGG" id="dfa:DFA_01668"/>
<reference evidence="13" key="1">
    <citation type="journal article" date="2011" name="Genome Res.">
        <title>Phylogeny-wide analysis of social amoeba genomes highlights ancient origins for complex intercellular communication.</title>
        <authorList>
            <person name="Heidel A.J."/>
            <person name="Lawal H.M."/>
            <person name="Felder M."/>
            <person name="Schilde C."/>
            <person name="Helps N.R."/>
            <person name="Tunggal B."/>
            <person name="Rivero F."/>
            <person name="John U."/>
            <person name="Schleicher M."/>
            <person name="Eichinger L."/>
            <person name="Platzer M."/>
            <person name="Noegel A.A."/>
            <person name="Schaap P."/>
            <person name="Gloeckner G."/>
        </authorList>
    </citation>
    <scope>NUCLEOTIDE SEQUENCE [LARGE SCALE GENOMIC DNA]</scope>
    <source>
        <strain evidence="13">SH3</strain>
    </source>
</reference>
<feature type="transmembrane region" description="Helical" evidence="11">
    <location>
        <begin position="504"/>
        <end position="527"/>
    </location>
</feature>
<evidence type="ECO:0000256" key="8">
    <source>
        <dbReference type="ARBA" id="ARBA00022989"/>
    </source>
</evidence>
<evidence type="ECO:0000256" key="3">
    <source>
        <dbReference type="ARBA" id="ARBA00012132"/>
    </source>
</evidence>
<dbReference type="STRING" id="1054147.F4PU14"/>
<feature type="region of interest" description="Disordered" evidence="10">
    <location>
        <begin position="387"/>
        <end position="430"/>
    </location>
</feature>
<evidence type="ECO:0000313" key="13">
    <source>
        <dbReference type="Proteomes" id="UP000007797"/>
    </source>
</evidence>
<feature type="transmembrane region" description="Helical" evidence="11">
    <location>
        <begin position="460"/>
        <end position="478"/>
    </location>
</feature>
<keyword evidence="5 11" id="KW-0812">Transmembrane</keyword>
<keyword evidence="9 11" id="KW-0472">Membrane</keyword>
<proteinExistence type="inferred from homology"/>
<keyword evidence="4" id="KW-0808">Transferase</keyword>
<evidence type="ECO:0000256" key="5">
    <source>
        <dbReference type="ARBA" id="ARBA00022692"/>
    </source>
</evidence>
<dbReference type="InterPro" id="IPR032974">
    <property type="entry name" value="Polypren_kinase"/>
</dbReference>
<comment type="similarity">
    <text evidence="2">Belongs to the polyprenol kinase family.</text>
</comment>
<dbReference type="Proteomes" id="UP000007797">
    <property type="component" value="Unassembled WGS sequence"/>
</dbReference>
<dbReference type="EMBL" id="GL883010">
    <property type="protein sequence ID" value="EGG21782.1"/>
    <property type="molecule type" value="Genomic_DNA"/>
</dbReference>
<protein>
    <recommendedName>
        <fullName evidence="3">dolichol kinase</fullName>
        <ecNumber evidence="3">2.7.1.108</ecNumber>
    </recommendedName>
</protein>
<evidence type="ECO:0000256" key="6">
    <source>
        <dbReference type="ARBA" id="ARBA00022777"/>
    </source>
</evidence>
<gene>
    <name evidence="12" type="ORF">DFA_01668</name>
</gene>
<evidence type="ECO:0000256" key="11">
    <source>
        <dbReference type="SAM" id="Phobius"/>
    </source>
</evidence>
<evidence type="ECO:0000256" key="4">
    <source>
        <dbReference type="ARBA" id="ARBA00022679"/>
    </source>
</evidence>
<feature type="transmembrane region" description="Helical" evidence="11">
    <location>
        <begin position="580"/>
        <end position="608"/>
    </location>
</feature>